<accession>A0ABN8Q7P8</accession>
<evidence type="ECO:0000313" key="1">
    <source>
        <dbReference type="EMBL" id="CAH3157332.1"/>
    </source>
</evidence>
<evidence type="ECO:0000313" key="2">
    <source>
        <dbReference type="Proteomes" id="UP001159405"/>
    </source>
</evidence>
<keyword evidence="2" id="KW-1185">Reference proteome</keyword>
<dbReference type="EMBL" id="CALNXK010000107">
    <property type="protein sequence ID" value="CAH3157332.1"/>
    <property type="molecule type" value="Genomic_DNA"/>
</dbReference>
<comment type="caution">
    <text evidence="1">The sequence shown here is derived from an EMBL/GenBank/DDBJ whole genome shotgun (WGS) entry which is preliminary data.</text>
</comment>
<reference evidence="1 2" key="1">
    <citation type="submission" date="2022-05" db="EMBL/GenBank/DDBJ databases">
        <authorList>
            <consortium name="Genoscope - CEA"/>
            <person name="William W."/>
        </authorList>
    </citation>
    <scope>NUCLEOTIDE SEQUENCE [LARGE SCALE GENOMIC DNA]</scope>
</reference>
<organism evidence="1 2">
    <name type="scientific">Porites lobata</name>
    <dbReference type="NCBI Taxonomy" id="104759"/>
    <lineage>
        <taxon>Eukaryota</taxon>
        <taxon>Metazoa</taxon>
        <taxon>Cnidaria</taxon>
        <taxon>Anthozoa</taxon>
        <taxon>Hexacorallia</taxon>
        <taxon>Scleractinia</taxon>
        <taxon>Fungiina</taxon>
        <taxon>Poritidae</taxon>
        <taxon>Porites</taxon>
    </lineage>
</organism>
<name>A0ABN8Q7P8_9CNID</name>
<gene>
    <name evidence="1" type="ORF">PLOB_00002183</name>
</gene>
<dbReference type="Proteomes" id="UP001159405">
    <property type="component" value="Unassembled WGS sequence"/>
</dbReference>
<protein>
    <submittedName>
        <fullName evidence="1">Uncharacterized protein</fullName>
    </submittedName>
</protein>
<sequence>MDGSTLIAEKGRRIVMLGGAEENFDLRKDPTTTQNVRELARFLLRLNRKNVLKADDTCGEQSVSGWSAFNAEMHVSSITSSCTVIGYSLMISELPTGYSIIYTVLKIMQEISKHIQWSTAVIWQFTPRKKKSTAIIQKSSKTCALQNSNNI</sequence>
<proteinExistence type="predicted"/>